<reference evidence="1" key="1">
    <citation type="submission" date="2022-06" db="EMBL/GenBank/DDBJ databases">
        <title>Nostosin G and Spiroidesin B from the Cyanobacterium Dolichospermum sp. NIES-1697.</title>
        <authorList>
            <person name="Phan C.-S."/>
            <person name="Mehjabin J.J."/>
            <person name="Anas A.R.J."/>
            <person name="Hayasaka M."/>
            <person name="Onoki R."/>
            <person name="Wang J."/>
            <person name="Umezawa T."/>
            <person name="Washio K."/>
            <person name="Morikawa M."/>
            <person name="Okino T."/>
        </authorList>
    </citation>
    <scope>NUCLEOTIDE SEQUENCE</scope>
    <source>
        <strain evidence="1">NIES-1697</strain>
    </source>
</reference>
<name>A0ABY5M1Z0_9CYAN</name>
<dbReference type="EMBL" id="CP099464">
    <property type="protein sequence ID" value="UUO17239.1"/>
    <property type="molecule type" value="Genomic_DNA"/>
</dbReference>
<accession>A0ABY5M1Z0</accession>
<organism evidence="1 2">
    <name type="scientific">Dolichospermum heterosporum TAC447</name>
    <dbReference type="NCBI Taxonomy" id="747523"/>
    <lineage>
        <taxon>Bacteria</taxon>
        <taxon>Bacillati</taxon>
        <taxon>Cyanobacteriota</taxon>
        <taxon>Cyanophyceae</taxon>
        <taxon>Nostocales</taxon>
        <taxon>Aphanizomenonaceae</taxon>
        <taxon>Dolichospermum</taxon>
        <taxon>Dolichospermum heterosporum</taxon>
    </lineage>
</organism>
<proteinExistence type="predicted"/>
<dbReference type="RefSeq" id="WP_027402633.1">
    <property type="nucleotide sequence ID" value="NZ_CP099464.1"/>
</dbReference>
<dbReference type="Proteomes" id="UP001057561">
    <property type="component" value="Chromosome"/>
</dbReference>
<gene>
    <name evidence="1" type="ORF">NG743_09750</name>
</gene>
<protein>
    <submittedName>
        <fullName evidence="1">Uncharacterized protein</fullName>
    </submittedName>
</protein>
<evidence type="ECO:0000313" key="1">
    <source>
        <dbReference type="EMBL" id="UUO17239.1"/>
    </source>
</evidence>
<sequence>MLKNLNIISVASGIVLVALQFFFSKGVSQAQNAIEVQLNNKLVQTQKYSVSNHKYIFNSFLETLPILMKVQKDEFETTDKYNKRFQQAQKIH</sequence>
<evidence type="ECO:0000313" key="2">
    <source>
        <dbReference type="Proteomes" id="UP001057561"/>
    </source>
</evidence>
<keyword evidence="2" id="KW-1185">Reference proteome</keyword>